<feature type="compositionally biased region" description="Polar residues" evidence="1">
    <location>
        <begin position="29"/>
        <end position="42"/>
    </location>
</feature>
<dbReference type="Proteomes" id="UP000290572">
    <property type="component" value="Unassembled WGS sequence"/>
</dbReference>
<sequence length="105" mass="11493">MEVRADGKARALMKREKVYQTETERVEQDVQTGSGSIKSASGSHKDRGSLSLCGRARIYGSRGLSPPAASYGPPNALRKLLSSQEEKVQQENGHLGYSLKQSERD</sequence>
<dbReference type="AlphaFoldDB" id="A0A498LNX2"/>
<evidence type="ECO:0000313" key="3">
    <source>
        <dbReference type="Proteomes" id="UP000290572"/>
    </source>
</evidence>
<comment type="caution">
    <text evidence="2">The sequence shown here is derived from an EMBL/GenBank/DDBJ whole genome shotgun (WGS) entry which is preliminary data.</text>
</comment>
<feature type="region of interest" description="Disordered" evidence="1">
    <location>
        <begin position="1"/>
        <end position="51"/>
    </location>
</feature>
<organism evidence="2 3">
    <name type="scientific">Labeo rohita</name>
    <name type="common">Indian major carp</name>
    <name type="synonym">Cyprinus rohita</name>
    <dbReference type="NCBI Taxonomy" id="84645"/>
    <lineage>
        <taxon>Eukaryota</taxon>
        <taxon>Metazoa</taxon>
        <taxon>Chordata</taxon>
        <taxon>Craniata</taxon>
        <taxon>Vertebrata</taxon>
        <taxon>Euteleostomi</taxon>
        <taxon>Actinopterygii</taxon>
        <taxon>Neopterygii</taxon>
        <taxon>Teleostei</taxon>
        <taxon>Ostariophysi</taxon>
        <taxon>Cypriniformes</taxon>
        <taxon>Cyprinidae</taxon>
        <taxon>Labeoninae</taxon>
        <taxon>Labeonini</taxon>
        <taxon>Labeo</taxon>
    </lineage>
</organism>
<evidence type="ECO:0000313" key="2">
    <source>
        <dbReference type="EMBL" id="RXN09761.1"/>
    </source>
</evidence>
<name>A0A498LNX2_LABRO</name>
<accession>A0A498LNX2</accession>
<keyword evidence="3" id="KW-1185">Reference proteome</keyword>
<feature type="compositionally biased region" description="Basic and acidic residues" evidence="1">
    <location>
        <begin position="1"/>
        <end position="28"/>
    </location>
</feature>
<reference evidence="2 3" key="1">
    <citation type="submission" date="2018-03" db="EMBL/GenBank/DDBJ databases">
        <title>Draft genome sequence of Rohu Carp (Labeo rohita).</title>
        <authorList>
            <person name="Das P."/>
            <person name="Kushwaha B."/>
            <person name="Joshi C.G."/>
            <person name="Kumar D."/>
            <person name="Nagpure N.S."/>
            <person name="Sahoo L."/>
            <person name="Das S.P."/>
            <person name="Bit A."/>
            <person name="Patnaik S."/>
            <person name="Meher P.K."/>
            <person name="Jayasankar P."/>
            <person name="Koringa P.G."/>
            <person name="Patel N.V."/>
            <person name="Hinsu A.T."/>
            <person name="Kumar R."/>
            <person name="Pandey M."/>
            <person name="Agarwal S."/>
            <person name="Srivastava S."/>
            <person name="Singh M."/>
            <person name="Iquebal M.A."/>
            <person name="Jaiswal S."/>
            <person name="Angadi U.B."/>
            <person name="Kumar N."/>
            <person name="Raza M."/>
            <person name="Shah T.M."/>
            <person name="Rai A."/>
            <person name="Jena J.K."/>
        </authorList>
    </citation>
    <scope>NUCLEOTIDE SEQUENCE [LARGE SCALE GENOMIC DNA]</scope>
    <source>
        <strain evidence="2">DASCIFA01</strain>
        <tissue evidence="2">Testis</tissue>
    </source>
</reference>
<protein>
    <submittedName>
        <fullName evidence="2">Uncharacterized protein</fullName>
    </submittedName>
</protein>
<gene>
    <name evidence="2" type="ORF">ROHU_010968</name>
</gene>
<proteinExistence type="predicted"/>
<dbReference type="EMBL" id="QBIY01013250">
    <property type="protein sequence ID" value="RXN09761.1"/>
    <property type="molecule type" value="Genomic_DNA"/>
</dbReference>
<feature type="region of interest" description="Disordered" evidence="1">
    <location>
        <begin position="83"/>
        <end position="105"/>
    </location>
</feature>
<evidence type="ECO:0000256" key="1">
    <source>
        <dbReference type="SAM" id="MobiDB-lite"/>
    </source>
</evidence>